<sequence>MIIAIAEMQNFASLNPEGVIGESGIFGFILGYYSREKSIFGTFWIAPELPVFI</sequence>
<proteinExistence type="predicted"/>
<gene>
    <name evidence="1" type="ORF">JETT_2937</name>
</gene>
<reference evidence="1 2" key="1">
    <citation type="submission" date="2019-04" db="EMBL/GenBank/DDBJ databases">
        <title>Genome of a novel bacterium Candidatus Jettenia ecosi reconstructed from metagenome of an anammox bioreactor.</title>
        <authorList>
            <person name="Mardanov A.V."/>
            <person name="Beletsky A.V."/>
            <person name="Ravin N.V."/>
            <person name="Botchkova E.A."/>
            <person name="Litti Y.V."/>
            <person name="Nozhevnikova A.N."/>
        </authorList>
    </citation>
    <scope>NUCLEOTIDE SEQUENCE [LARGE SCALE GENOMIC DNA]</scope>
    <source>
        <strain evidence="1">J2</strain>
    </source>
</reference>
<accession>A0A533Q811</accession>
<evidence type="ECO:0000313" key="2">
    <source>
        <dbReference type="Proteomes" id="UP000319783"/>
    </source>
</evidence>
<dbReference type="Proteomes" id="UP000319783">
    <property type="component" value="Unassembled WGS sequence"/>
</dbReference>
<dbReference type="EMBL" id="SULG01000080">
    <property type="protein sequence ID" value="TLD40783.1"/>
    <property type="molecule type" value="Genomic_DNA"/>
</dbReference>
<evidence type="ECO:0000313" key="1">
    <source>
        <dbReference type="EMBL" id="TLD40783.1"/>
    </source>
</evidence>
<dbReference type="AlphaFoldDB" id="A0A533Q811"/>
<organism evidence="1 2">
    <name type="scientific">Candidatus Jettenia ecosi</name>
    <dbReference type="NCBI Taxonomy" id="2494326"/>
    <lineage>
        <taxon>Bacteria</taxon>
        <taxon>Pseudomonadati</taxon>
        <taxon>Planctomycetota</taxon>
        <taxon>Candidatus Brocadiia</taxon>
        <taxon>Candidatus Brocadiales</taxon>
        <taxon>Candidatus Brocadiaceae</taxon>
        <taxon>Candidatus Jettenia</taxon>
    </lineage>
</organism>
<name>A0A533Q811_9BACT</name>
<comment type="caution">
    <text evidence="1">The sequence shown here is derived from an EMBL/GenBank/DDBJ whole genome shotgun (WGS) entry which is preliminary data.</text>
</comment>
<protein>
    <submittedName>
        <fullName evidence="1">Uncharacterized protein</fullName>
    </submittedName>
</protein>